<evidence type="ECO:0000313" key="2">
    <source>
        <dbReference type="Proteomes" id="UP001239445"/>
    </source>
</evidence>
<proteinExistence type="predicted"/>
<accession>A0AAJ0BAE3</accession>
<dbReference type="Proteomes" id="UP001239445">
    <property type="component" value="Unassembled WGS sequence"/>
</dbReference>
<evidence type="ECO:0000313" key="1">
    <source>
        <dbReference type="EMBL" id="KAK1754655.1"/>
    </source>
</evidence>
<keyword evidence="2" id="KW-1185">Reference proteome</keyword>
<gene>
    <name evidence="1" type="ORF">QBC47DRAFT_384548</name>
</gene>
<comment type="caution">
    <text evidence="1">The sequence shown here is derived from an EMBL/GenBank/DDBJ whole genome shotgun (WGS) entry which is preliminary data.</text>
</comment>
<reference evidence="1" key="1">
    <citation type="submission" date="2023-06" db="EMBL/GenBank/DDBJ databases">
        <title>Genome-scale phylogeny and comparative genomics of the fungal order Sordariales.</title>
        <authorList>
            <consortium name="Lawrence Berkeley National Laboratory"/>
            <person name="Hensen N."/>
            <person name="Bonometti L."/>
            <person name="Westerberg I."/>
            <person name="Brannstrom I.O."/>
            <person name="Guillou S."/>
            <person name="Cros-Aarteil S."/>
            <person name="Calhoun S."/>
            <person name="Haridas S."/>
            <person name="Kuo A."/>
            <person name="Mondo S."/>
            <person name="Pangilinan J."/>
            <person name="Riley R."/>
            <person name="Labutti K."/>
            <person name="Andreopoulos B."/>
            <person name="Lipzen A."/>
            <person name="Chen C."/>
            <person name="Yanf M."/>
            <person name="Daum C."/>
            <person name="Ng V."/>
            <person name="Clum A."/>
            <person name="Steindorff A."/>
            <person name="Ohm R."/>
            <person name="Martin F."/>
            <person name="Silar P."/>
            <person name="Natvig D."/>
            <person name="Lalanne C."/>
            <person name="Gautier V."/>
            <person name="Ament-Velasquez S.L."/>
            <person name="Kruys A."/>
            <person name="Hutchinson M.I."/>
            <person name="Powell A.J."/>
            <person name="Barry K."/>
            <person name="Miller A.N."/>
            <person name="Grigoriev I.V."/>
            <person name="Debuchy R."/>
            <person name="Gladieux P."/>
            <person name="Thoren M.H."/>
            <person name="Johannesson H."/>
        </authorList>
    </citation>
    <scope>NUCLEOTIDE SEQUENCE</scope>
    <source>
        <strain evidence="1">PSN4</strain>
    </source>
</reference>
<sequence>MEPSRRMHLMAFLPPSVWSAHKTMLSLRDILPQRLCGLWRSVPRCIRSMRLPAPLVRLATGKCVCTLGIWSRCATRFARMWNLAGTSAWKPKRKF</sequence>
<protein>
    <submittedName>
        <fullName evidence="1">Uncharacterized protein</fullName>
    </submittedName>
</protein>
<name>A0AAJ0BAE3_9PEZI</name>
<organism evidence="1 2">
    <name type="scientific">Echria macrotheca</name>
    <dbReference type="NCBI Taxonomy" id="438768"/>
    <lineage>
        <taxon>Eukaryota</taxon>
        <taxon>Fungi</taxon>
        <taxon>Dikarya</taxon>
        <taxon>Ascomycota</taxon>
        <taxon>Pezizomycotina</taxon>
        <taxon>Sordariomycetes</taxon>
        <taxon>Sordariomycetidae</taxon>
        <taxon>Sordariales</taxon>
        <taxon>Schizotheciaceae</taxon>
        <taxon>Echria</taxon>
    </lineage>
</organism>
<dbReference type="AlphaFoldDB" id="A0AAJ0BAE3"/>
<dbReference type="EMBL" id="MU839835">
    <property type="protein sequence ID" value="KAK1754655.1"/>
    <property type="molecule type" value="Genomic_DNA"/>
</dbReference>